<feature type="non-terminal residue" evidence="11">
    <location>
        <position position="209"/>
    </location>
</feature>
<evidence type="ECO:0000256" key="7">
    <source>
        <dbReference type="ARBA" id="ARBA00031257"/>
    </source>
</evidence>
<dbReference type="AlphaFoldDB" id="A0A6S7JN19"/>
<proteinExistence type="inferred from homology"/>
<keyword evidence="12" id="KW-1185">Reference proteome</keyword>
<evidence type="ECO:0000256" key="4">
    <source>
        <dbReference type="ARBA" id="ARBA00023015"/>
    </source>
</evidence>
<dbReference type="PANTHER" id="PTHR13208">
    <property type="entry name" value="MEDIATOR OF RNA POLYMERASE II TRANSCRIPTION SUBUNIT 4"/>
    <property type="match status" value="1"/>
</dbReference>
<comment type="caution">
    <text evidence="11">The sequence shown here is derived from an EMBL/GenBank/DDBJ whole genome shotgun (WGS) entry which is preliminary data.</text>
</comment>
<reference evidence="11" key="1">
    <citation type="submission" date="2020-04" db="EMBL/GenBank/DDBJ databases">
        <authorList>
            <person name="Alioto T."/>
            <person name="Alioto T."/>
            <person name="Gomez Garrido J."/>
        </authorList>
    </citation>
    <scope>NUCLEOTIDE SEQUENCE</scope>
    <source>
        <strain evidence="11">A484AB</strain>
    </source>
</reference>
<dbReference type="GO" id="GO:0003712">
    <property type="term" value="F:transcription coregulator activity"/>
    <property type="evidence" value="ECO:0007669"/>
    <property type="project" value="InterPro"/>
</dbReference>
<evidence type="ECO:0000256" key="1">
    <source>
        <dbReference type="ARBA" id="ARBA00004123"/>
    </source>
</evidence>
<evidence type="ECO:0000256" key="2">
    <source>
        <dbReference type="ARBA" id="ARBA00009626"/>
    </source>
</evidence>
<dbReference type="PANTHER" id="PTHR13208:SF2">
    <property type="entry name" value="MEDIATOR OF RNA POLYMERASE II TRANSCRIPTION SUBUNIT 4"/>
    <property type="match status" value="1"/>
</dbReference>
<evidence type="ECO:0000256" key="9">
    <source>
        <dbReference type="SAM" id="Coils"/>
    </source>
</evidence>
<keyword evidence="5 8" id="KW-0804">Transcription</keyword>
<dbReference type="EMBL" id="CACRXK020017659">
    <property type="protein sequence ID" value="CAB4031474.1"/>
    <property type="molecule type" value="Genomic_DNA"/>
</dbReference>
<comment type="subcellular location">
    <subcellularLocation>
        <location evidence="1 8">Nucleus</location>
    </subcellularLocation>
</comment>
<evidence type="ECO:0000313" key="12">
    <source>
        <dbReference type="Proteomes" id="UP001152795"/>
    </source>
</evidence>
<feature type="compositionally biased region" description="Polar residues" evidence="10">
    <location>
        <begin position="136"/>
        <end position="147"/>
    </location>
</feature>
<evidence type="ECO:0000256" key="8">
    <source>
        <dbReference type="RuleBase" id="RU364141"/>
    </source>
</evidence>
<feature type="region of interest" description="Disordered" evidence="10">
    <location>
        <begin position="125"/>
        <end position="209"/>
    </location>
</feature>
<keyword evidence="9" id="KW-0175">Coiled coil</keyword>
<comment type="function">
    <text evidence="8">Component of the Mediator complex, a coactivator involved in the regulated transcription of nearly all RNA polymerase II-dependent genes. Mediator functions as a bridge to convey information from gene-specific regulatory proteins to the basal RNA polymerase II transcription machinery. Mediator is recruited to promoters by direct interactions with regulatory proteins and serves as a scaffold for the assembly of a functional preinitiation complex with RNA polymerase II and the general transcription factors.</text>
</comment>
<dbReference type="GO" id="GO:0070847">
    <property type="term" value="C:core mediator complex"/>
    <property type="evidence" value="ECO:0007669"/>
    <property type="project" value="TreeGrafter"/>
</dbReference>
<dbReference type="GO" id="GO:0016592">
    <property type="term" value="C:mediator complex"/>
    <property type="evidence" value="ECO:0007669"/>
    <property type="project" value="InterPro"/>
</dbReference>
<evidence type="ECO:0000256" key="3">
    <source>
        <dbReference type="ARBA" id="ARBA00020629"/>
    </source>
</evidence>
<evidence type="ECO:0000256" key="10">
    <source>
        <dbReference type="SAM" id="MobiDB-lite"/>
    </source>
</evidence>
<dbReference type="Pfam" id="PF10018">
    <property type="entry name" value="Med4"/>
    <property type="match status" value="1"/>
</dbReference>
<sequence>QDQQSRHLEITKAKEELAKKNQEILQLHSLLNETEQLLSNALFQARKKHLAIETATTNKITSEELIKYAHRISSSCAVEAPPNWMPGDPRRPYPLDIEMRSGLLGKMQERHVTGAQLVEQNNMTNPASSEHEGVSPSLTQNGHQAASDSGAPTWRSALNSTQSEANSTAHSGFLDPDIHIDISNGLMGNTRDELEQMSTSSSSTSSDSP</sequence>
<accession>A0A6S7JN19</accession>
<dbReference type="Proteomes" id="UP001152795">
    <property type="component" value="Unassembled WGS sequence"/>
</dbReference>
<keyword evidence="4 8" id="KW-0805">Transcription regulation</keyword>
<evidence type="ECO:0000256" key="5">
    <source>
        <dbReference type="ARBA" id="ARBA00023163"/>
    </source>
</evidence>
<dbReference type="GO" id="GO:0006357">
    <property type="term" value="P:regulation of transcription by RNA polymerase II"/>
    <property type="evidence" value="ECO:0007669"/>
    <property type="project" value="InterPro"/>
</dbReference>
<feature type="coiled-coil region" evidence="9">
    <location>
        <begin position="10"/>
        <end position="37"/>
    </location>
</feature>
<protein>
    <recommendedName>
        <fullName evidence="3 8">Mediator of RNA polymerase II transcription subunit 4</fullName>
    </recommendedName>
    <alternativeName>
        <fullName evidence="7 8">Mediator complex subunit 4</fullName>
    </alternativeName>
</protein>
<comment type="subunit">
    <text evidence="8">Component of the Mediator complex.</text>
</comment>
<gene>
    <name evidence="8" type="primary">MED4</name>
    <name evidence="11" type="ORF">PACLA_8A012337</name>
</gene>
<keyword evidence="8" id="KW-0010">Activator</keyword>
<evidence type="ECO:0000256" key="6">
    <source>
        <dbReference type="ARBA" id="ARBA00023242"/>
    </source>
</evidence>
<dbReference type="OrthoDB" id="1929813at2759"/>
<organism evidence="11 12">
    <name type="scientific">Paramuricea clavata</name>
    <name type="common">Red gorgonian</name>
    <name type="synonym">Violescent sea-whip</name>
    <dbReference type="NCBI Taxonomy" id="317549"/>
    <lineage>
        <taxon>Eukaryota</taxon>
        <taxon>Metazoa</taxon>
        <taxon>Cnidaria</taxon>
        <taxon>Anthozoa</taxon>
        <taxon>Octocorallia</taxon>
        <taxon>Malacalcyonacea</taxon>
        <taxon>Plexauridae</taxon>
        <taxon>Paramuricea</taxon>
    </lineage>
</organism>
<name>A0A6S7JN19_PARCT</name>
<feature type="compositionally biased region" description="Low complexity" evidence="10">
    <location>
        <begin position="198"/>
        <end position="209"/>
    </location>
</feature>
<keyword evidence="6 8" id="KW-0539">Nucleus</keyword>
<dbReference type="InterPro" id="IPR019258">
    <property type="entry name" value="Mediator_Med4"/>
</dbReference>
<evidence type="ECO:0000313" key="11">
    <source>
        <dbReference type="EMBL" id="CAB4031474.1"/>
    </source>
</evidence>
<comment type="similarity">
    <text evidence="2 8">Belongs to the Mediator complex subunit 4 family.</text>
</comment>
<feature type="compositionally biased region" description="Polar residues" evidence="10">
    <location>
        <begin position="156"/>
        <end position="170"/>
    </location>
</feature>